<evidence type="ECO:0000313" key="3">
    <source>
        <dbReference type="WBParaSite" id="nRc.2.0.1.t21026-RA"/>
    </source>
</evidence>
<accession>A0A915J3N1</accession>
<evidence type="ECO:0000313" key="2">
    <source>
        <dbReference type="Proteomes" id="UP000887565"/>
    </source>
</evidence>
<reference evidence="3" key="1">
    <citation type="submission" date="2022-11" db="UniProtKB">
        <authorList>
            <consortium name="WormBaseParasite"/>
        </authorList>
    </citation>
    <scope>IDENTIFICATION</scope>
</reference>
<protein>
    <submittedName>
        <fullName evidence="3">Protein quiver</fullName>
    </submittedName>
</protein>
<organism evidence="2 3">
    <name type="scientific">Romanomermis culicivorax</name>
    <name type="common">Nematode worm</name>
    <dbReference type="NCBI Taxonomy" id="13658"/>
    <lineage>
        <taxon>Eukaryota</taxon>
        <taxon>Metazoa</taxon>
        <taxon>Ecdysozoa</taxon>
        <taxon>Nematoda</taxon>
        <taxon>Enoplea</taxon>
        <taxon>Dorylaimia</taxon>
        <taxon>Mermithida</taxon>
        <taxon>Mermithoidea</taxon>
        <taxon>Mermithidae</taxon>
        <taxon>Romanomermis</taxon>
    </lineage>
</organism>
<feature type="signal peptide" evidence="1">
    <location>
        <begin position="1"/>
        <end position="24"/>
    </location>
</feature>
<dbReference type="WBParaSite" id="nRc.2.0.1.t21026-RA">
    <property type="protein sequence ID" value="nRc.2.0.1.t21026-RA"/>
    <property type="gene ID" value="nRc.2.0.1.g21026"/>
</dbReference>
<proteinExistence type="predicted"/>
<keyword evidence="1" id="KW-0732">Signal</keyword>
<feature type="chain" id="PRO_5037517293" evidence="1">
    <location>
        <begin position="25"/>
        <end position="137"/>
    </location>
</feature>
<name>A0A915J3N1_ROMCU</name>
<dbReference type="AlphaFoldDB" id="A0A915J3N1"/>
<sequence>MNPYTFYGAILSVFGICLISTASGLRCHDCKRISELKSKDFQDCETGVCKGDYCLLNKTRLFKPDFTFDSIVTRTCIDKKRADDYFKSGVTNNKCLNWEVFSQTCVCNNEDFCSDARVTYSTLFVPVTLALTFLQLL</sequence>
<keyword evidence="2" id="KW-1185">Reference proteome</keyword>
<evidence type="ECO:0000256" key="1">
    <source>
        <dbReference type="SAM" id="SignalP"/>
    </source>
</evidence>
<dbReference type="Proteomes" id="UP000887565">
    <property type="component" value="Unplaced"/>
</dbReference>